<reference evidence="11 12" key="1">
    <citation type="journal article" date="2016" name="Nat. Commun.">
        <title>Thousands of microbial genomes shed light on interconnected biogeochemical processes in an aquifer system.</title>
        <authorList>
            <person name="Anantharaman K."/>
            <person name="Brown C.T."/>
            <person name="Hug L.A."/>
            <person name="Sharon I."/>
            <person name="Castelle C.J."/>
            <person name="Probst A.J."/>
            <person name="Thomas B.C."/>
            <person name="Singh A."/>
            <person name="Wilkins M.J."/>
            <person name="Karaoz U."/>
            <person name="Brodie E.L."/>
            <person name="Williams K.H."/>
            <person name="Hubbard S.S."/>
            <person name="Banfield J.F."/>
        </authorList>
    </citation>
    <scope>NUCLEOTIDE SEQUENCE [LARGE SCALE GENOMIC DNA]</scope>
</reference>
<evidence type="ECO:0000256" key="6">
    <source>
        <dbReference type="ARBA" id="ARBA00023186"/>
    </source>
</evidence>
<comment type="similarity">
    <text evidence="1 7 8">Belongs to the heat shock protein 70 family.</text>
</comment>
<dbReference type="Proteomes" id="UP000179010">
    <property type="component" value="Unassembled WGS sequence"/>
</dbReference>
<feature type="coiled-coil region" evidence="9">
    <location>
        <begin position="253"/>
        <end position="280"/>
    </location>
</feature>
<dbReference type="SUPFAM" id="SSF100934">
    <property type="entry name" value="Heat shock protein 70kD (HSP70), C-terminal subdomain"/>
    <property type="match status" value="1"/>
</dbReference>
<comment type="caution">
    <text evidence="11">The sequence shown here is derived from an EMBL/GenBank/DDBJ whole genome shotgun (WGS) entry which is preliminary data.</text>
</comment>
<sequence length="640" mass="68618">MNKIIGIDLGTTNSASAVMRGGKVEVIPSSEGGRTVPSVIASTKAGDTLVGQLAKRQAVTNPDNTVFSVKRFIGRRFDDPETQKDVKLMPYKMKQAAHGGTTVEMGGKDYTPQEISALVLQKIKRDAEAYLGEPVTEAVITVPAYFDDSQRQATKDAGQIAGLDVKRIINEPTAATLAYGLDKNNKKNEKVAVYDLGGGTYDISILEIGDSGGESIFEVKATNGDTHLGGDDFDQRVISWIIDEFKKDQGINLADDKLALQRLKEAAEKAKQELSSSTETEINIPFVTADESGPKHLVMKLSRSKLEQLVGDLVESTIPPMEKALKDAGLSTSNIDEVILVGGMTRMPLVVETVKKFFGKEPNKSVNPDEAVAIGAAIQGGVLQGDVKDVLLLDVTPLSLGLETLGGVATKLIERNTTIPTSKSQVFSTAADNQTSVEIHIVQGERELAGDNKTLGRFILDGIPPAPRGVPQVEVTFDIDANGIVNVKAVDKATGKEQKITITASSGLSKEEVAKMAAEAEKYAAEDKIKREKVDVKNQADSLVYASEKALKDAGDKVDATLKTDIEAKIKAVKDLLNTDKTDELKKATEELSTTLSKVGEAMYKQPEPPNGSGDQPKTDTGADNAKEGEFSESDDKEQK</sequence>
<feature type="region of interest" description="Disordered" evidence="10">
    <location>
        <begin position="597"/>
        <end position="640"/>
    </location>
</feature>
<evidence type="ECO:0000256" key="4">
    <source>
        <dbReference type="ARBA" id="ARBA00022840"/>
    </source>
</evidence>
<dbReference type="Pfam" id="PF00012">
    <property type="entry name" value="HSP70"/>
    <property type="match status" value="1"/>
</dbReference>
<evidence type="ECO:0000256" key="2">
    <source>
        <dbReference type="ARBA" id="ARBA00022553"/>
    </source>
</evidence>
<dbReference type="InterPro" id="IPR029047">
    <property type="entry name" value="HSP70_peptide-bd_sf"/>
</dbReference>
<dbReference type="FunFam" id="3.30.420.40:FF:000004">
    <property type="entry name" value="Molecular chaperone DnaK"/>
    <property type="match status" value="1"/>
</dbReference>
<dbReference type="InterPro" id="IPR013126">
    <property type="entry name" value="Hsp_70_fam"/>
</dbReference>
<dbReference type="InterPro" id="IPR029048">
    <property type="entry name" value="HSP70_C_sf"/>
</dbReference>
<dbReference type="GO" id="GO:0140662">
    <property type="term" value="F:ATP-dependent protein folding chaperone"/>
    <property type="evidence" value="ECO:0007669"/>
    <property type="project" value="InterPro"/>
</dbReference>
<dbReference type="Gene3D" id="2.60.34.10">
    <property type="entry name" value="Substrate Binding Domain Of DNAk, Chain A, domain 1"/>
    <property type="match status" value="1"/>
</dbReference>
<dbReference type="PROSITE" id="PS00297">
    <property type="entry name" value="HSP70_1"/>
    <property type="match status" value="1"/>
</dbReference>
<dbReference type="InterPro" id="IPR043129">
    <property type="entry name" value="ATPase_NBD"/>
</dbReference>
<evidence type="ECO:0000256" key="9">
    <source>
        <dbReference type="SAM" id="Coils"/>
    </source>
</evidence>
<evidence type="ECO:0000313" key="11">
    <source>
        <dbReference type="EMBL" id="OGB85408.1"/>
    </source>
</evidence>
<dbReference type="AlphaFoldDB" id="A0A1F4PP23"/>
<dbReference type="EMBL" id="METE01000004">
    <property type="protein sequence ID" value="OGB85408.1"/>
    <property type="molecule type" value="Genomic_DNA"/>
</dbReference>
<dbReference type="FunFam" id="3.90.640.10:FF:000003">
    <property type="entry name" value="Molecular chaperone DnaK"/>
    <property type="match status" value="1"/>
</dbReference>
<dbReference type="CDD" id="cd10234">
    <property type="entry name" value="ASKHA_NBD_HSP70_DnaK-like"/>
    <property type="match status" value="1"/>
</dbReference>
<dbReference type="NCBIfam" id="NF001413">
    <property type="entry name" value="PRK00290.1"/>
    <property type="match status" value="1"/>
</dbReference>
<organism evidence="11 12">
    <name type="scientific">candidate division Kazan bacterium RIFCSPLOWO2_01_FULL_48_13</name>
    <dbReference type="NCBI Taxonomy" id="1798539"/>
    <lineage>
        <taxon>Bacteria</taxon>
        <taxon>Bacteria division Kazan-3B-28</taxon>
    </lineage>
</organism>
<dbReference type="NCBIfam" id="TIGR02350">
    <property type="entry name" value="prok_dnaK"/>
    <property type="match status" value="1"/>
</dbReference>
<evidence type="ECO:0000256" key="7">
    <source>
        <dbReference type="HAMAP-Rule" id="MF_00332"/>
    </source>
</evidence>
<dbReference type="SUPFAM" id="SSF53067">
    <property type="entry name" value="Actin-like ATPase domain"/>
    <property type="match status" value="2"/>
</dbReference>
<dbReference type="PRINTS" id="PR00301">
    <property type="entry name" value="HEATSHOCK70"/>
</dbReference>
<dbReference type="Gene3D" id="3.30.420.40">
    <property type="match status" value="2"/>
</dbReference>
<keyword evidence="2 7" id="KW-0597">Phosphoprotein</keyword>
<comment type="function">
    <text evidence="7">Acts as a chaperone.</text>
</comment>
<dbReference type="PROSITE" id="PS01036">
    <property type="entry name" value="HSP70_3"/>
    <property type="match status" value="1"/>
</dbReference>
<dbReference type="GO" id="GO:0005524">
    <property type="term" value="F:ATP binding"/>
    <property type="evidence" value="ECO:0007669"/>
    <property type="project" value="UniProtKB-UniRule"/>
</dbReference>
<dbReference type="HAMAP" id="MF_00332">
    <property type="entry name" value="DnaK"/>
    <property type="match status" value="1"/>
</dbReference>
<keyword evidence="3 7" id="KW-0547">Nucleotide-binding</keyword>
<feature type="compositionally biased region" description="Acidic residues" evidence="10">
    <location>
        <begin position="631"/>
        <end position="640"/>
    </location>
</feature>
<protein>
    <recommendedName>
        <fullName evidence="7">Chaperone protein DnaK</fullName>
    </recommendedName>
    <alternativeName>
        <fullName evidence="7">HSP70</fullName>
    </alternativeName>
    <alternativeName>
        <fullName evidence="7">Heat shock 70 kDa protein</fullName>
    </alternativeName>
    <alternativeName>
        <fullName evidence="7">Heat shock protein 70</fullName>
    </alternativeName>
</protein>
<feature type="modified residue" description="Phosphothreonine; by autocatalysis" evidence="7">
    <location>
        <position position="200"/>
    </location>
</feature>
<keyword evidence="5 7" id="KW-0346">Stress response</keyword>
<proteinExistence type="evidence at transcript level"/>
<dbReference type="InterPro" id="IPR018181">
    <property type="entry name" value="Heat_shock_70_CS"/>
</dbReference>
<keyword evidence="9" id="KW-0175">Coiled coil</keyword>
<evidence type="ECO:0000256" key="5">
    <source>
        <dbReference type="ARBA" id="ARBA00023016"/>
    </source>
</evidence>
<evidence type="ECO:0000256" key="8">
    <source>
        <dbReference type="RuleBase" id="RU003322"/>
    </source>
</evidence>
<dbReference type="InterPro" id="IPR012725">
    <property type="entry name" value="Chaperone_DnaK"/>
</dbReference>
<dbReference type="STRING" id="1798539.A2994_02165"/>
<dbReference type="GO" id="GO:0051082">
    <property type="term" value="F:unfolded protein binding"/>
    <property type="evidence" value="ECO:0007669"/>
    <property type="project" value="InterPro"/>
</dbReference>
<dbReference type="Gene3D" id="1.20.1270.10">
    <property type="match status" value="1"/>
</dbReference>
<keyword evidence="4 7" id="KW-0067">ATP-binding</keyword>
<evidence type="ECO:0000256" key="1">
    <source>
        <dbReference type="ARBA" id="ARBA00007381"/>
    </source>
</evidence>
<comment type="induction">
    <text evidence="7">By stress conditions e.g. heat shock.</text>
</comment>
<evidence type="ECO:0000256" key="3">
    <source>
        <dbReference type="ARBA" id="ARBA00022741"/>
    </source>
</evidence>
<dbReference type="FunFam" id="1.20.1270.10:FF:000001">
    <property type="entry name" value="Molecular chaperone DnaK"/>
    <property type="match status" value="1"/>
</dbReference>
<dbReference type="SUPFAM" id="SSF100920">
    <property type="entry name" value="Heat shock protein 70kD (HSP70), peptide-binding domain"/>
    <property type="match status" value="1"/>
</dbReference>
<dbReference type="PANTHER" id="PTHR19375">
    <property type="entry name" value="HEAT SHOCK PROTEIN 70KDA"/>
    <property type="match status" value="1"/>
</dbReference>
<name>A0A1F4PP23_UNCK3</name>
<accession>A0A1F4PP23</accession>
<evidence type="ECO:0000313" key="12">
    <source>
        <dbReference type="Proteomes" id="UP000179010"/>
    </source>
</evidence>
<dbReference type="Gene3D" id="3.90.640.10">
    <property type="entry name" value="Actin, Chain A, domain 4"/>
    <property type="match status" value="1"/>
</dbReference>
<dbReference type="FunFam" id="2.60.34.10:FF:000014">
    <property type="entry name" value="Chaperone protein DnaK HSP70"/>
    <property type="match status" value="1"/>
</dbReference>
<evidence type="ECO:0000256" key="10">
    <source>
        <dbReference type="SAM" id="MobiDB-lite"/>
    </source>
</evidence>
<keyword evidence="6 7" id="KW-0143">Chaperone</keyword>
<dbReference type="PROSITE" id="PS00329">
    <property type="entry name" value="HSP70_2"/>
    <property type="match status" value="1"/>
</dbReference>
<gene>
    <name evidence="7" type="primary">dnaK</name>
    <name evidence="11" type="ORF">A2994_02165</name>
</gene>